<feature type="region of interest" description="Disordered" evidence="7">
    <location>
        <begin position="1554"/>
        <end position="1573"/>
    </location>
</feature>
<dbReference type="GeneTree" id="ENSGT00950000183138"/>
<evidence type="ECO:0000313" key="10">
    <source>
        <dbReference type="Proteomes" id="UP000261660"/>
    </source>
</evidence>
<dbReference type="GO" id="GO:0006886">
    <property type="term" value="P:intracellular protein transport"/>
    <property type="evidence" value="ECO:0007669"/>
    <property type="project" value="InterPro"/>
</dbReference>
<feature type="region of interest" description="Disordered" evidence="7">
    <location>
        <begin position="1140"/>
        <end position="1205"/>
    </location>
</feature>
<keyword evidence="2" id="KW-0963">Cytoplasm</keyword>
<accession>A0A3Q3EQ52</accession>
<feature type="compositionally biased region" description="Polar residues" evidence="7">
    <location>
        <begin position="887"/>
        <end position="896"/>
    </location>
</feature>
<feature type="region of interest" description="Disordered" evidence="7">
    <location>
        <begin position="579"/>
        <end position="715"/>
    </location>
</feature>
<dbReference type="InterPro" id="IPR041282">
    <property type="entry name" value="FYVE_2"/>
</dbReference>
<comment type="subcellular location">
    <subcellularLocation>
        <location evidence="1">Cytoplasm</location>
        <location evidence="1">Perinuclear region</location>
    </subcellularLocation>
</comment>
<feature type="region of interest" description="Disordered" evidence="7">
    <location>
        <begin position="1324"/>
        <end position="1354"/>
    </location>
</feature>
<feature type="region of interest" description="Disordered" evidence="7">
    <location>
        <begin position="486"/>
        <end position="550"/>
    </location>
</feature>
<keyword evidence="3" id="KW-0479">Metal-binding</keyword>
<dbReference type="PANTHER" id="PTHR14555:SF6">
    <property type="entry name" value="RAB EFFECTOR MYRIP"/>
    <property type="match status" value="1"/>
</dbReference>
<feature type="domain" description="RabBD" evidence="8">
    <location>
        <begin position="4"/>
        <end position="124"/>
    </location>
</feature>
<feature type="compositionally biased region" description="Basic and acidic residues" evidence="7">
    <location>
        <begin position="1471"/>
        <end position="1494"/>
    </location>
</feature>
<proteinExistence type="predicted"/>
<dbReference type="GO" id="GO:0008270">
    <property type="term" value="F:zinc ion binding"/>
    <property type="evidence" value="ECO:0007669"/>
    <property type="project" value="UniProtKB-KW"/>
</dbReference>
<dbReference type="Ensembl" id="ENSLBET00000008680.1">
    <property type="protein sequence ID" value="ENSLBEP00000008267.1"/>
    <property type="gene ID" value="ENSLBEG00000006351.1"/>
</dbReference>
<dbReference type="GO" id="GO:0030864">
    <property type="term" value="C:cortical actin cytoskeleton"/>
    <property type="evidence" value="ECO:0007669"/>
    <property type="project" value="TreeGrafter"/>
</dbReference>
<protein>
    <submittedName>
        <fullName evidence="9">Myosin VIIA and Rab interacting protein a</fullName>
    </submittedName>
</protein>
<evidence type="ECO:0000259" key="8">
    <source>
        <dbReference type="PROSITE" id="PS50916"/>
    </source>
</evidence>
<evidence type="ECO:0000256" key="6">
    <source>
        <dbReference type="SAM" id="Coils"/>
    </source>
</evidence>
<evidence type="ECO:0000256" key="3">
    <source>
        <dbReference type="ARBA" id="ARBA00022723"/>
    </source>
</evidence>
<evidence type="ECO:0000313" key="9">
    <source>
        <dbReference type="Ensembl" id="ENSLBEP00000008267.1"/>
    </source>
</evidence>
<dbReference type="InterPro" id="IPR011011">
    <property type="entry name" value="Znf_FYVE_PHD"/>
</dbReference>
<evidence type="ECO:0000256" key="2">
    <source>
        <dbReference type="ARBA" id="ARBA00022490"/>
    </source>
</evidence>
<organism evidence="9 10">
    <name type="scientific">Labrus bergylta</name>
    <name type="common">ballan wrasse</name>
    <dbReference type="NCBI Taxonomy" id="56723"/>
    <lineage>
        <taxon>Eukaryota</taxon>
        <taxon>Metazoa</taxon>
        <taxon>Chordata</taxon>
        <taxon>Craniata</taxon>
        <taxon>Vertebrata</taxon>
        <taxon>Euteleostomi</taxon>
        <taxon>Actinopterygii</taxon>
        <taxon>Neopterygii</taxon>
        <taxon>Teleostei</taxon>
        <taxon>Neoteleostei</taxon>
        <taxon>Acanthomorphata</taxon>
        <taxon>Eupercaria</taxon>
        <taxon>Labriformes</taxon>
        <taxon>Labridae</taxon>
        <taxon>Labrus</taxon>
    </lineage>
</organism>
<feature type="compositionally biased region" description="Acidic residues" evidence="7">
    <location>
        <begin position="681"/>
        <end position="703"/>
    </location>
</feature>
<feature type="compositionally biased region" description="Acidic residues" evidence="7">
    <location>
        <begin position="608"/>
        <end position="619"/>
    </location>
</feature>
<dbReference type="InterPro" id="IPR006788">
    <property type="entry name" value="Myrip/Melanophilin"/>
</dbReference>
<reference evidence="9" key="2">
    <citation type="submission" date="2025-09" db="UniProtKB">
        <authorList>
            <consortium name="Ensembl"/>
        </authorList>
    </citation>
    <scope>IDENTIFICATION</scope>
</reference>
<dbReference type="GO" id="GO:0017022">
    <property type="term" value="F:myosin binding"/>
    <property type="evidence" value="ECO:0007669"/>
    <property type="project" value="TreeGrafter"/>
</dbReference>
<feature type="compositionally biased region" description="Acidic residues" evidence="7">
    <location>
        <begin position="632"/>
        <end position="650"/>
    </location>
</feature>
<feature type="region of interest" description="Disordered" evidence="7">
    <location>
        <begin position="1046"/>
        <end position="1127"/>
    </location>
</feature>
<dbReference type="PANTHER" id="PTHR14555">
    <property type="entry name" value="MYELIN-ASSOCIATED OLIGODENDROCYTIC BASIC PROTEIN MOBP -RELATED"/>
    <property type="match status" value="1"/>
</dbReference>
<feature type="compositionally biased region" description="Basic and acidic residues" evidence="7">
    <location>
        <begin position="1327"/>
        <end position="1352"/>
    </location>
</feature>
<dbReference type="GO" id="GO:0031267">
    <property type="term" value="F:small GTPase binding"/>
    <property type="evidence" value="ECO:0007669"/>
    <property type="project" value="InterPro"/>
</dbReference>
<dbReference type="FunFam" id="3.30.40.10:FF:000018">
    <property type="entry name" value="Synaptotagmin-like 5, isoform CRA_a"/>
    <property type="match status" value="1"/>
</dbReference>
<feature type="compositionally biased region" description="Basic and acidic residues" evidence="7">
    <location>
        <begin position="620"/>
        <end position="631"/>
    </location>
</feature>
<evidence type="ECO:0000256" key="1">
    <source>
        <dbReference type="ARBA" id="ARBA00004556"/>
    </source>
</evidence>
<dbReference type="InterPro" id="IPR013083">
    <property type="entry name" value="Znf_RING/FYVE/PHD"/>
</dbReference>
<feature type="compositionally biased region" description="Acidic residues" evidence="7">
    <location>
        <begin position="838"/>
        <end position="847"/>
    </location>
</feature>
<feature type="compositionally biased region" description="Basic and acidic residues" evidence="7">
    <location>
        <begin position="1143"/>
        <end position="1155"/>
    </location>
</feature>
<feature type="compositionally biased region" description="Basic and acidic residues" evidence="7">
    <location>
        <begin position="1091"/>
        <end position="1116"/>
    </location>
</feature>
<dbReference type="Gene3D" id="3.30.40.10">
    <property type="entry name" value="Zinc/RING finger domain, C3HC4 (zinc finger)"/>
    <property type="match status" value="1"/>
</dbReference>
<dbReference type="PROSITE" id="PS50916">
    <property type="entry name" value="RABBD"/>
    <property type="match status" value="1"/>
</dbReference>
<feature type="region of interest" description="Disordered" evidence="7">
    <location>
        <begin position="874"/>
        <end position="1021"/>
    </location>
</feature>
<feature type="compositionally biased region" description="Basic and acidic residues" evidence="7">
    <location>
        <begin position="513"/>
        <end position="535"/>
    </location>
</feature>
<feature type="region of interest" description="Disordered" evidence="7">
    <location>
        <begin position="1469"/>
        <end position="1496"/>
    </location>
</feature>
<dbReference type="Proteomes" id="UP000261660">
    <property type="component" value="Unplaced"/>
</dbReference>
<sequence>MGRKLDLSGLSDNEAEHVLQVVQRDMKLRKKEEERLSELKQELDDEGSRCLLLSRQGYFNQRCCIRCCSPFTFLLNPKRKCHDCKYNVCKACRVYSKREKAWLCSSCEKSRLLKTQNLEWFYTNVKTRFKRFGSAKVLKTLYRKHLVEHSTLSELTEGSTYEESICNEGSISGSDSAFYRQSEEHSMEETLTVALRVAEEALDEAITKAEFDTSSQEKQNEAHYLREHKGELVEELAKTIVQKIINRRKTLADMRAEYVQDWPVEHNTDLHHHHQSASDRATSSVKQQPGLFRSHSAFSLLENDSPGMVQDSSKASMKEDGGPAMTAWKSVDRLDNAGVSAVLHSMDGNWIALQSAQLSRPSLLTKRKSQVYSALERESAVVSAYEGMGSDNDIKHGSDSSLGTALQEVHRKMVDSNMDLQDTCDRILSPLMSRRASGDKILSPMLGRRSSRDIMLADSEGNWKPNKPLLGVIKLKVPAEIRRPPSRRTSIIDMNFNTEGARQEENMGAAERSQQKKKSEKESSSLNNRKKDNHPPEAVTPDTLSSGGMTTPEILELETDITGQVANQMDQELTAKLEQLAGRVDDSSTGEEKEAVDGDAVDDGRREEEEDKDRDEEDEQQQRMEVESDEGRTEDEEKEEEERNEEDDEEINYRLNKLITHSRLKYFSSTDEELDKAGKSEEEEEEGEGEGEGDKDEDTEEEQKEEREEKTNGFTFKLCQLEKESRAYQFSSTEDEMDRVGIEEKTEDEEENGKNVELAVKVCRLAYQVNANQFSSTEDELDSVGLLDEDMKTGEEEEEEEDEKKEELALKVCRLAHQVNASQFSSTEDELDRVGRGEEEEEGTDEEALWKLRAEKAVQAAHMRDLASLVGASEFSSTEDNLDKVGQTGQEVNKVTGSDMWENAEGNNQDKEESFEDLDVNMFDLRDEIEEKKKGSSDETVEEKKDGKEDGVTEQGEVLKDTEKAREAEMELKTVEEGKELIKVVEENQPGARQEDDKIEESNGSQGSWETAKDEENSEEYAEFDRIISSMLMMTLEDMQVQTVNDEAGENGGNVSEQAQVKVDENVKVEGGSGSVQMEVDREVTIGNESELMHVEVDEEVKKGGESELEHVKVDGEVQTGAESGLENVELDVEFMIDAQSTEDTKETESKKELESPSENAPQSYAKENPEANIQKQEESEDAKCRKDNEQGKETDPHVIRSPAKTAVMSIKEMLETYEAKQLCQRIGLHDDKQQDRGGKVSTMRLMMETQGDVTETKERMEETEGKKTYKKDQSRRSSLDDGLQTPEEIQMSSSAVQRIGLHDDKQDIGGKVSTMLHMMEAQSDVTETKERMEETKGKKTYKKDQSRRSSLDDVLQTPEEIQMRYSAVQRIGLHDDKQDIGGKVSTMLHMMEAQSDVTETKERMEETKGKKTYKKDQSRRSSLDDVLQTPEEIQMRYSAAQRIGLHDDKQDKGGKVSSMLQMMEAQSDITEERMEETKGKKTYKKDQSRRSSLDDVLQTPEEIQMDSDMDICKTLEFISTLLEQRYSAVQLRTITTEVLKVLNTTEDLLHGVKGGDKLRSSTPSLPPNTDPRKLDQQFSKLEENVYVAAGSVYSLEAELGDLEECARSISGSTSDMELSFLEEQVASAAAKVQQSDLQICDISARIAALKNAGLNVDTQSAPQRPGRSQ</sequence>
<feature type="compositionally biased region" description="Acidic residues" evidence="7">
    <location>
        <begin position="795"/>
        <end position="804"/>
    </location>
</feature>
<feature type="compositionally biased region" description="Basic and acidic residues" evidence="7">
    <location>
        <begin position="1399"/>
        <end position="1424"/>
    </location>
</feature>
<keyword evidence="10" id="KW-1185">Reference proteome</keyword>
<feature type="region of interest" description="Disordered" evidence="7">
    <location>
        <begin position="1396"/>
        <end position="1426"/>
    </location>
</feature>
<name>A0A3Q3EQ52_9LABR</name>
<feature type="region of interest" description="Disordered" evidence="7">
    <location>
        <begin position="302"/>
        <end position="323"/>
    </location>
</feature>
<dbReference type="Pfam" id="PF04698">
    <property type="entry name" value="Rab_eff_C"/>
    <property type="match status" value="2"/>
</dbReference>
<keyword evidence="4" id="KW-0863">Zinc-finger</keyword>
<feature type="region of interest" description="Disordered" evidence="7">
    <location>
        <begin position="776"/>
        <end position="806"/>
    </location>
</feature>
<dbReference type="SUPFAM" id="SSF57903">
    <property type="entry name" value="FYVE/PHD zinc finger"/>
    <property type="match status" value="1"/>
</dbReference>
<dbReference type="GO" id="GO:0048471">
    <property type="term" value="C:perinuclear region of cytoplasm"/>
    <property type="evidence" value="ECO:0007669"/>
    <property type="project" value="UniProtKB-SubCell"/>
</dbReference>
<dbReference type="InterPro" id="IPR051745">
    <property type="entry name" value="Intracell_Transport_Effector"/>
</dbReference>
<feature type="region of interest" description="Disordered" evidence="7">
    <location>
        <begin position="1253"/>
        <end position="1289"/>
    </location>
</feature>
<feature type="compositionally biased region" description="Basic and acidic residues" evidence="7">
    <location>
        <begin position="583"/>
        <end position="607"/>
    </location>
</feature>
<feature type="compositionally biased region" description="Basic and acidic residues" evidence="7">
    <location>
        <begin position="1176"/>
        <end position="1199"/>
    </location>
</feature>
<keyword evidence="6" id="KW-0175">Coiled coil</keyword>
<dbReference type="Pfam" id="PF02318">
    <property type="entry name" value="FYVE_2"/>
    <property type="match status" value="1"/>
</dbReference>
<evidence type="ECO:0000256" key="5">
    <source>
        <dbReference type="ARBA" id="ARBA00022833"/>
    </source>
</evidence>
<evidence type="ECO:0000256" key="7">
    <source>
        <dbReference type="SAM" id="MobiDB-lite"/>
    </source>
</evidence>
<dbReference type="GO" id="GO:0003779">
    <property type="term" value="F:actin binding"/>
    <property type="evidence" value="ECO:0007669"/>
    <property type="project" value="TreeGrafter"/>
</dbReference>
<feature type="region of interest" description="Disordered" evidence="7">
    <location>
        <begin position="823"/>
        <end position="847"/>
    </location>
</feature>
<reference evidence="9" key="1">
    <citation type="submission" date="2025-08" db="UniProtKB">
        <authorList>
            <consortium name="Ensembl"/>
        </authorList>
    </citation>
    <scope>IDENTIFICATION</scope>
</reference>
<feature type="compositionally biased region" description="Basic and acidic residues" evidence="7">
    <location>
        <begin position="1255"/>
        <end position="1280"/>
    </location>
</feature>
<dbReference type="InterPro" id="IPR010911">
    <property type="entry name" value="Rab_BD"/>
</dbReference>
<feature type="coiled-coil region" evidence="6">
    <location>
        <begin position="22"/>
        <end position="49"/>
    </location>
</feature>
<feature type="compositionally biased region" description="Basic and acidic residues" evidence="7">
    <location>
        <begin position="924"/>
        <end position="986"/>
    </location>
</feature>
<evidence type="ECO:0000256" key="4">
    <source>
        <dbReference type="ARBA" id="ARBA00022771"/>
    </source>
</evidence>
<keyword evidence="5" id="KW-0862">Zinc</keyword>